<evidence type="ECO:0000256" key="4">
    <source>
        <dbReference type="ARBA" id="ARBA00022679"/>
    </source>
</evidence>
<evidence type="ECO:0000256" key="7">
    <source>
        <dbReference type="ARBA" id="ARBA00022840"/>
    </source>
</evidence>
<feature type="domain" description="Histidine kinase" evidence="10">
    <location>
        <begin position="700"/>
        <end position="924"/>
    </location>
</feature>
<dbReference type="CDD" id="cd00082">
    <property type="entry name" value="HisKA"/>
    <property type="match status" value="1"/>
</dbReference>
<dbReference type="SUPFAM" id="SSF55785">
    <property type="entry name" value="PYP-like sensor domain (PAS domain)"/>
    <property type="match status" value="1"/>
</dbReference>
<protein>
    <recommendedName>
        <fullName evidence="2">histidine kinase</fullName>
        <ecNumber evidence="2">2.7.13.3</ecNumber>
    </recommendedName>
</protein>
<dbReference type="InterPro" id="IPR003661">
    <property type="entry name" value="HisK_dim/P_dom"/>
</dbReference>
<evidence type="ECO:0000256" key="5">
    <source>
        <dbReference type="ARBA" id="ARBA00022741"/>
    </source>
</evidence>
<evidence type="ECO:0000256" key="3">
    <source>
        <dbReference type="ARBA" id="ARBA00022553"/>
    </source>
</evidence>
<proteinExistence type="predicted"/>
<evidence type="ECO:0000256" key="6">
    <source>
        <dbReference type="ARBA" id="ARBA00022777"/>
    </source>
</evidence>
<dbReference type="PANTHER" id="PTHR45339">
    <property type="entry name" value="HYBRID SIGNAL TRANSDUCTION HISTIDINE KINASE J"/>
    <property type="match status" value="1"/>
</dbReference>
<feature type="compositionally biased region" description="Polar residues" evidence="9">
    <location>
        <begin position="55"/>
        <end position="65"/>
    </location>
</feature>
<dbReference type="InterPro" id="IPR035965">
    <property type="entry name" value="PAS-like_dom_sf"/>
</dbReference>
<dbReference type="FunFam" id="1.10.287.130:FF:000002">
    <property type="entry name" value="Two-component osmosensing histidine kinase"/>
    <property type="match status" value="1"/>
</dbReference>
<dbReference type="CDD" id="cd16922">
    <property type="entry name" value="HATPase_EvgS-ArcB-TorS-like"/>
    <property type="match status" value="1"/>
</dbReference>
<dbReference type="Proteomes" id="UP000007797">
    <property type="component" value="Unassembled WGS sequence"/>
</dbReference>
<dbReference type="PROSITE" id="PS50109">
    <property type="entry name" value="HIS_KIN"/>
    <property type="match status" value="1"/>
</dbReference>
<dbReference type="FunFam" id="3.30.565.10:FF:000010">
    <property type="entry name" value="Sensor histidine kinase RcsC"/>
    <property type="match status" value="1"/>
</dbReference>
<keyword evidence="5" id="KW-0547">Nucleotide-binding</keyword>
<dbReference type="InterPro" id="IPR003594">
    <property type="entry name" value="HATPase_dom"/>
</dbReference>
<dbReference type="SMART" id="SM00387">
    <property type="entry name" value="HATPase_c"/>
    <property type="match status" value="1"/>
</dbReference>
<dbReference type="InterPro" id="IPR004358">
    <property type="entry name" value="Sig_transdc_His_kin-like_C"/>
</dbReference>
<feature type="compositionally biased region" description="Acidic residues" evidence="9">
    <location>
        <begin position="223"/>
        <end position="233"/>
    </location>
</feature>
<accession>F4PP44</accession>
<dbReference type="KEGG" id="dfa:DFA_04275"/>
<feature type="compositionally biased region" description="Low complexity" evidence="9">
    <location>
        <begin position="66"/>
        <end position="92"/>
    </location>
</feature>
<dbReference type="Gene3D" id="3.30.450.20">
    <property type="entry name" value="PAS domain"/>
    <property type="match status" value="1"/>
</dbReference>
<keyword evidence="12" id="KW-1185">Reference proteome</keyword>
<dbReference type="AlphaFoldDB" id="F4PP44"/>
<dbReference type="SUPFAM" id="SSF47384">
    <property type="entry name" value="Homodimeric domain of signal transducing histidine kinase"/>
    <property type="match status" value="1"/>
</dbReference>
<dbReference type="InterPro" id="IPR005467">
    <property type="entry name" value="His_kinase_dom"/>
</dbReference>
<dbReference type="SUPFAM" id="SSF55874">
    <property type="entry name" value="ATPase domain of HSP90 chaperone/DNA topoisomerase II/histidine kinase"/>
    <property type="match status" value="1"/>
</dbReference>
<dbReference type="STRING" id="1054147.F4PP44"/>
<feature type="compositionally biased region" description="Low complexity" evidence="9">
    <location>
        <begin position="137"/>
        <end position="167"/>
    </location>
</feature>
<keyword evidence="3" id="KW-0597">Phosphoprotein</keyword>
<dbReference type="SMART" id="SM00091">
    <property type="entry name" value="PAS"/>
    <property type="match status" value="2"/>
</dbReference>
<dbReference type="InterPro" id="IPR036890">
    <property type="entry name" value="HATPase_C_sf"/>
</dbReference>
<dbReference type="SMART" id="SM00388">
    <property type="entry name" value="HisKA"/>
    <property type="match status" value="1"/>
</dbReference>
<evidence type="ECO:0000313" key="12">
    <source>
        <dbReference type="Proteomes" id="UP000007797"/>
    </source>
</evidence>
<dbReference type="GO" id="GO:0000155">
    <property type="term" value="F:phosphorelay sensor kinase activity"/>
    <property type="evidence" value="ECO:0007669"/>
    <property type="project" value="InterPro"/>
</dbReference>
<dbReference type="Pfam" id="PF00512">
    <property type="entry name" value="HisKA"/>
    <property type="match status" value="1"/>
</dbReference>
<feature type="region of interest" description="Disordered" evidence="9">
    <location>
        <begin position="132"/>
        <end position="167"/>
    </location>
</feature>
<comment type="catalytic activity">
    <reaction evidence="1">
        <text>ATP + protein L-histidine = ADP + protein N-phospho-L-histidine.</text>
        <dbReference type="EC" id="2.7.13.3"/>
    </reaction>
</comment>
<dbReference type="CDD" id="cd00130">
    <property type="entry name" value="PAS"/>
    <property type="match status" value="1"/>
</dbReference>
<sequence length="1072" mass="120772">MSVNNASDILHILPMPVLNIFLSASSINGTSNQYLCNLLSAQSDDIVKSVLGNDSAYNPNLNSGNQQHQHQQQQQQQHHCEPSDSTETSPSSFIYNDAHLQSSISPLSSPTTTSSPYHISATVQAMVSSELLPNPASSSSQSTNNNNNENNNSTNNNNNNGVNNNNNNTIRSRLELIQLDFDRKSQIDMEIKNQRLFQQQQQQLHQRHQRMNLSSSTSSLSSTEDDDTDDDDCSVSSSSSSTTGGGIGSSNGGRHQSYNSYRRRSSHDIYGEEEDMEDDDDDSHLESIYQCIFESYTQQRIISQPVLLNNLSSQHQYSATLVVRPLSDGCCCFFQEISQPRTPSGLTIFNNQLRMLTSIPEDIQPTPYQGGFAKLFEHFDNLSAMFQSSPVIVWRTNSKGEMVYFKKMDDNRCQGRSLEEFLLWVHPSNRSELTDKFKTIQIEGASSLESPANIQQAFYFMTGMDSRDYLLYVLRGYKVQSNEQVGWVGVSFSFVMNEGAIVSVREEVSLESMFQRFKSVCEMPRGERLKLGIEDDFLSGESFSNLLKEKKLLMTEDEKKTFQRCRDTYNILFKLSLLGVMFSTLKGTIIDANDAFLSTFGYSRSDLENGHVDWMMMTPPEYYEISARALQELKSKRWCQPIEKAYFHRSGAKVPVLISAAMVDGTDEQCITFVFDLSRYRQAEESAIQANKLKSQFIANISHELRTPCHGILGMTQIILDSKELTPSQRDNAETIKKSTDNLVSLIDDILDFSKIESGKMTLDFSSFELVSMVEQVLHEHSKLSNAKAIDLVFIMGREYPVPPVLFGDRKRIKQILSNLVSNAVKFTEAGHVLIEISTEYESGDQISLKFSVQDTGIGIPHENASQLFVPFIQLDGSSSRKHGGSGLGLSIVKELVDLMGGTLSFESKKGQGSTFWFSLKLLIAAPNYLPSSVPPANQFFYPEFRQFNSEITKKVLVVEPNQKLRMSIHSILTAIKYESMESLRIENAIDIFRMAKKMDSPFDIIMVSDTSGFIKSLLDLVTNEKVYIYGRDSKSSWASHPKVTAYLMKPLRYTQVISTLLRDSSYVEKDR</sequence>
<evidence type="ECO:0000256" key="1">
    <source>
        <dbReference type="ARBA" id="ARBA00000085"/>
    </source>
</evidence>
<organism evidence="11 12">
    <name type="scientific">Cavenderia fasciculata</name>
    <name type="common">Slime mold</name>
    <name type="synonym">Dictyostelium fasciculatum</name>
    <dbReference type="NCBI Taxonomy" id="261658"/>
    <lineage>
        <taxon>Eukaryota</taxon>
        <taxon>Amoebozoa</taxon>
        <taxon>Evosea</taxon>
        <taxon>Eumycetozoa</taxon>
        <taxon>Dictyostelia</taxon>
        <taxon>Acytosteliales</taxon>
        <taxon>Cavenderiaceae</taxon>
        <taxon>Cavenderia</taxon>
    </lineage>
</organism>
<evidence type="ECO:0000259" key="10">
    <source>
        <dbReference type="PROSITE" id="PS50109"/>
    </source>
</evidence>
<dbReference type="RefSeq" id="XP_004360008.1">
    <property type="nucleotide sequence ID" value="XM_004359951.1"/>
</dbReference>
<dbReference type="OrthoDB" id="18419at2759"/>
<keyword evidence="7" id="KW-0067">ATP-binding</keyword>
<keyword evidence="4" id="KW-0808">Transferase</keyword>
<evidence type="ECO:0000313" key="11">
    <source>
        <dbReference type="EMBL" id="EGG22157.1"/>
    </source>
</evidence>
<feature type="region of interest" description="Disordered" evidence="9">
    <location>
        <begin position="198"/>
        <end position="264"/>
    </location>
</feature>
<dbReference type="EMBL" id="GL883009">
    <property type="protein sequence ID" value="EGG22157.1"/>
    <property type="molecule type" value="Genomic_DNA"/>
</dbReference>
<dbReference type="PRINTS" id="PR00344">
    <property type="entry name" value="BCTRLSENSOR"/>
</dbReference>
<feature type="region of interest" description="Disordered" evidence="9">
    <location>
        <begin position="52"/>
        <end position="92"/>
    </location>
</feature>
<keyword evidence="6 11" id="KW-0418">Kinase</keyword>
<evidence type="ECO:0000256" key="2">
    <source>
        <dbReference type="ARBA" id="ARBA00012438"/>
    </source>
</evidence>
<dbReference type="PANTHER" id="PTHR45339:SF1">
    <property type="entry name" value="HYBRID SIGNAL TRANSDUCTION HISTIDINE KINASE J"/>
    <property type="match status" value="1"/>
</dbReference>
<dbReference type="Pfam" id="PF02518">
    <property type="entry name" value="HATPase_c"/>
    <property type="match status" value="1"/>
</dbReference>
<dbReference type="EC" id="2.7.13.3" evidence="2"/>
<evidence type="ECO:0000256" key="9">
    <source>
        <dbReference type="SAM" id="MobiDB-lite"/>
    </source>
</evidence>
<dbReference type="Gene3D" id="1.10.287.130">
    <property type="match status" value="1"/>
</dbReference>
<dbReference type="InterPro" id="IPR000014">
    <property type="entry name" value="PAS"/>
</dbReference>
<dbReference type="Pfam" id="PF13426">
    <property type="entry name" value="PAS_9"/>
    <property type="match status" value="1"/>
</dbReference>
<dbReference type="Gene3D" id="3.30.565.10">
    <property type="entry name" value="Histidine kinase-like ATPase, C-terminal domain"/>
    <property type="match status" value="1"/>
</dbReference>
<gene>
    <name evidence="11" type="primary">dokA</name>
    <name evidence="11" type="ORF">DFA_04275</name>
</gene>
<keyword evidence="8" id="KW-0902">Two-component regulatory system</keyword>
<name>F4PP44_CACFS</name>
<dbReference type="NCBIfam" id="TIGR00229">
    <property type="entry name" value="sensory_box"/>
    <property type="match status" value="1"/>
</dbReference>
<reference evidence="12" key="1">
    <citation type="journal article" date="2011" name="Genome Res.">
        <title>Phylogeny-wide analysis of social amoeba genomes highlights ancient origins for complex intercellular communication.</title>
        <authorList>
            <person name="Heidel A.J."/>
            <person name="Lawal H.M."/>
            <person name="Felder M."/>
            <person name="Schilde C."/>
            <person name="Helps N.R."/>
            <person name="Tunggal B."/>
            <person name="Rivero F."/>
            <person name="John U."/>
            <person name="Schleicher M."/>
            <person name="Eichinger L."/>
            <person name="Platzer M."/>
            <person name="Noegel A.A."/>
            <person name="Schaap P."/>
            <person name="Gloeckner G."/>
        </authorList>
    </citation>
    <scope>NUCLEOTIDE SEQUENCE [LARGE SCALE GENOMIC DNA]</scope>
    <source>
        <strain evidence="12">SH3</strain>
    </source>
</reference>
<dbReference type="GO" id="GO:0005524">
    <property type="term" value="F:ATP binding"/>
    <property type="evidence" value="ECO:0007669"/>
    <property type="project" value="UniProtKB-KW"/>
</dbReference>
<evidence type="ECO:0000256" key="8">
    <source>
        <dbReference type="ARBA" id="ARBA00023012"/>
    </source>
</evidence>
<dbReference type="InterPro" id="IPR036097">
    <property type="entry name" value="HisK_dim/P_sf"/>
</dbReference>
<dbReference type="GeneID" id="14874522"/>